<dbReference type="InterPro" id="IPR047994">
    <property type="entry name" value="ArsS-like"/>
</dbReference>
<keyword evidence="4" id="KW-0597">Phosphoprotein</keyword>
<evidence type="ECO:0000259" key="11">
    <source>
        <dbReference type="PROSITE" id="PS50109"/>
    </source>
</evidence>
<dbReference type="EMBL" id="CACVAP010000015">
    <property type="protein sequence ID" value="CAA6799206.1"/>
    <property type="molecule type" value="Genomic_DNA"/>
</dbReference>
<dbReference type="GO" id="GO:0000155">
    <property type="term" value="F:phosphorelay sensor kinase activity"/>
    <property type="evidence" value="ECO:0007669"/>
    <property type="project" value="InterPro"/>
</dbReference>
<keyword evidence="6 10" id="KW-0812">Transmembrane</keyword>
<comment type="subcellular location">
    <subcellularLocation>
        <location evidence="2">Membrane</location>
        <topology evidence="2">Multi-pass membrane protein</topology>
    </subcellularLocation>
</comment>
<dbReference type="Pfam" id="PF02518">
    <property type="entry name" value="HATPase_c"/>
    <property type="match status" value="1"/>
</dbReference>
<dbReference type="InterPro" id="IPR036890">
    <property type="entry name" value="HATPase_C_sf"/>
</dbReference>
<feature type="transmembrane region" description="Helical" evidence="10">
    <location>
        <begin position="129"/>
        <end position="149"/>
    </location>
</feature>
<dbReference type="Gene3D" id="1.10.287.130">
    <property type="match status" value="1"/>
</dbReference>
<dbReference type="InterPro" id="IPR036097">
    <property type="entry name" value="HisK_dim/P_sf"/>
</dbReference>
<evidence type="ECO:0000256" key="9">
    <source>
        <dbReference type="ARBA" id="ARBA00023136"/>
    </source>
</evidence>
<dbReference type="PANTHER" id="PTHR45528:SF12">
    <property type="entry name" value="SENSOR HISTIDINE KINASE ARSS"/>
    <property type="match status" value="1"/>
</dbReference>
<dbReference type="InterPro" id="IPR005467">
    <property type="entry name" value="His_kinase_dom"/>
</dbReference>
<dbReference type="GO" id="GO:0016020">
    <property type="term" value="C:membrane"/>
    <property type="evidence" value="ECO:0007669"/>
    <property type="project" value="UniProtKB-SubCell"/>
</dbReference>
<name>A0A6S6RUA8_9BACT</name>
<comment type="catalytic activity">
    <reaction evidence="1">
        <text>ATP + protein L-histidine = ADP + protein N-phospho-L-histidine.</text>
        <dbReference type="EC" id="2.7.13.3"/>
    </reaction>
</comment>
<feature type="transmembrane region" description="Helical" evidence="10">
    <location>
        <begin position="6"/>
        <end position="27"/>
    </location>
</feature>
<evidence type="ECO:0000256" key="2">
    <source>
        <dbReference type="ARBA" id="ARBA00004141"/>
    </source>
</evidence>
<evidence type="ECO:0000313" key="13">
    <source>
        <dbReference type="EMBL" id="CAA6799206.1"/>
    </source>
</evidence>
<sequence length="397" mass="46901">MNRHSLIFHISLFFVFLMLIINTLFYLQYELERQQKKEEVVERFYNVERLLHREHRDHVPPHEIDKKISRLFQLDVLHDLENIEAMKLIYEKDALSIYKEKDYIYYVDEKREHGHELVLRYKLEKEEGVSPLVFIFLINVLLLSFYLYIFKKIQPLQKLKKQIVRFSDGELEVSSALKGKDEISEVSNEFNNAIAKIKTLEESRNLFLRNIMHELKTPIAKGKLISDLIDDRKNQERLQRIFSRFEYLLGEFTKIEQVTSNSMILDKKTFRVVDILDNAFDILLMESSDVEIEINANLEMLADYELMSTAFKNLIDNALKYGSKEVKIIIDESSVSIDSYGDVLENTSFETAFNRAFEDSSKGLGLGLYITHHIVKKHGYNLEYEHVKGINKFIIHR</sequence>
<dbReference type="SUPFAM" id="SSF55874">
    <property type="entry name" value="ATPase domain of HSP90 chaperone/DNA topoisomerase II/histidine kinase"/>
    <property type="match status" value="1"/>
</dbReference>
<protein>
    <recommendedName>
        <fullName evidence="3">histidine kinase</fullName>
        <ecNumber evidence="3">2.7.13.3</ecNumber>
    </recommendedName>
</protein>
<dbReference type="EC" id="2.7.13.3" evidence="3"/>
<evidence type="ECO:0000256" key="3">
    <source>
        <dbReference type="ARBA" id="ARBA00012438"/>
    </source>
</evidence>
<dbReference type="SUPFAM" id="SSF47384">
    <property type="entry name" value="Homodimeric domain of signal transducing histidine kinase"/>
    <property type="match status" value="1"/>
</dbReference>
<dbReference type="InterPro" id="IPR050398">
    <property type="entry name" value="HssS/ArlS-like"/>
</dbReference>
<proteinExistence type="predicted"/>
<evidence type="ECO:0000256" key="5">
    <source>
        <dbReference type="ARBA" id="ARBA00022679"/>
    </source>
</evidence>
<feature type="domain" description="HAMP" evidence="12">
    <location>
        <begin position="153"/>
        <end position="202"/>
    </location>
</feature>
<keyword evidence="9 10" id="KW-0472">Membrane</keyword>
<dbReference type="AlphaFoldDB" id="A0A6S6RUA8"/>
<keyword evidence="8 10" id="KW-1133">Transmembrane helix</keyword>
<dbReference type="InterPro" id="IPR003660">
    <property type="entry name" value="HAMP_dom"/>
</dbReference>
<accession>A0A6S6RUA8</accession>
<evidence type="ECO:0000259" key="12">
    <source>
        <dbReference type="PROSITE" id="PS50885"/>
    </source>
</evidence>
<keyword evidence="7 13" id="KW-0418">Kinase</keyword>
<dbReference type="PROSITE" id="PS50885">
    <property type="entry name" value="HAMP"/>
    <property type="match status" value="1"/>
</dbReference>
<dbReference type="NCBIfam" id="NF038389">
    <property type="entry name" value="ArsS_fam_HK"/>
    <property type="match status" value="1"/>
</dbReference>
<dbReference type="InterPro" id="IPR003594">
    <property type="entry name" value="HATPase_dom"/>
</dbReference>
<gene>
    <name evidence="13" type="ORF">HELGO_WM11273</name>
</gene>
<evidence type="ECO:0000256" key="7">
    <source>
        <dbReference type="ARBA" id="ARBA00022777"/>
    </source>
</evidence>
<dbReference type="PROSITE" id="PS50109">
    <property type="entry name" value="HIS_KIN"/>
    <property type="match status" value="1"/>
</dbReference>
<evidence type="ECO:0000256" key="10">
    <source>
        <dbReference type="SAM" id="Phobius"/>
    </source>
</evidence>
<dbReference type="Gene3D" id="3.30.565.10">
    <property type="entry name" value="Histidine kinase-like ATPase, C-terminal domain"/>
    <property type="match status" value="1"/>
</dbReference>
<evidence type="ECO:0000256" key="4">
    <source>
        <dbReference type="ARBA" id="ARBA00022553"/>
    </source>
</evidence>
<evidence type="ECO:0000256" key="1">
    <source>
        <dbReference type="ARBA" id="ARBA00000085"/>
    </source>
</evidence>
<dbReference type="CDD" id="cd06225">
    <property type="entry name" value="HAMP"/>
    <property type="match status" value="1"/>
</dbReference>
<dbReference type="CDD" id="cd00082">
    <property type="entry name" value="HisKA"/>
    <property type="match status" value="1"/>
</dbReference>
<dbReference type="InterPro" id="IPR003661">
    <property type="entry name" value="HisK_dim/P_dom"/>
</dbReference>
<dbReference type="CDD" id="cd00075">
    <property type="entry name" value="HATPase"/>
    <property type="match status" value="1"/>
</dbReference>
<evidence type="ECO:0000256" key="6">
    <source>
        <dbReference type="ARBA" id="ARBA00022692"/>
    </source>
</evidence>
<dbReference type="PANTHER" id="PTHR45528">
    <property type="entry name" value="SENSOR HISTIDINE KINASE CPXA"/>
    <property type="match status" value="1"/>
</dbReference>
<keyword evidence="5" id="KW-0808">Transferase</keyword>
<organism evidence="13">
    <name type="scientific">uncultured Sulfurovum sp</name>
    <dbReference type="NCBI Taxonomy" id="269237"/>
    <lineage>
        <taxon>Bacteria</taxon>
        <taxon>Pseudomonadati</taxon>
        <taxon>Campylobacterota</taxon>
        <taxon>Epsilonproteobacteria</taxon>
        <taxon>Campylobacterales</taxon>
        <taxon>Sulfurovaceae</taxon>
        <taxon>Sulfurovum</taxon>
        <taxon>environmental samples</taxon>
    </lineage>
</organism>
<feature type="domain" description="Histidine kinase" evidence="11">
    <location>
        <begin position="210"/>
        <end position="397"/>
    </location>
</feature>
<evidence type="ECO:0000256" key="8">
    <source>
        <dbReference type="ARBA" id="ARBA00022989"/>
    </source>
</evidence>
<reference evidence="13" key="1">
    <citation type="submission" date="2020-01" db="EMBL/GenBank/DDBJ databases">
        <authorList>
            <person name="Meier V. D."/>
            <person name="Meier V D."/>
        </authorList>
    </citation>
    <scope>NUCLEOTIDE SEQUENCE</scope>
    <source>
        <strain evidence="13">HLG_WM_MAG_06</strain>
    </source>
</reference>
<dbReference type="Pfam" id="PF00672">
    <property type="entry name" value="HAMP"/>
    <property type="match status" value="1"/>
</dbReference>